<comment type="caution">
    <text evidence="2">The sequence shown here is derived from an EMBL/GenBank/DDBJ whole genome shotgun (WGS) entry which is preliminary data.</text>
</comment>
<evidence type="ECO:0000259" key="1">
    <source>
        <dbReference type="Pfam" id="PF06985"/>
    </source>
</evidence>
<accession>A0ABR2HKW2</accession>
<dbReference type="EMBL" id="JAPCWZ010000010">
    <property type="protein sequence ID" value="KAK8848765.1"/>
    <property type="molecule type" value="Genomic_DNA"/>
</dbReference>
<dbReference type="Gene3D" id="3.40.50.300">
    <property type="entry name" value="P-loop containing nucleotide triphosphate hydrolases"/>
    <property type="match status" value="1"/>
</dbReference>
<feature type="domain" description="Heterokaryon incompatibility" evidence="1">
    <location>
        <begin position="212"/>
        <end position="386"/>
    </location>
</feature>
<protein>
    <submittedName>
        <fullName evidence="2">Tol-like protein</fullName>
    </submittedName>
</protein>
<gene>
    <name evidence="2" type="ORF">PGQ11_015245</name>
</gene>
<sequence>MPQTAQSQLDRDAPANLCEACARNVPLQDDNKYGTSQHGPIVWDDTCPDYPTLETSARDGCDMCEMLREALLRRNINYKGGVKIKGRYCYTFHRPDGGYDYVQGGELAYFQCRLTDNEGGELAAIMFSMTSDNNQICGWLRTNGHYRTHPLHQENVKGVKRVLKSCARKYKQFPTEFNPTRLVHVGSNDGTMPRLVATVGARAQDPGIHLEYACLSYCWGQEDAAERQLTTTRSNLDSHCQFIDIDQMPRVVFDAVLTCRALGIDYLWVDALCIIQGDHDDWTRESAMMGSVYFHSYLTICPLTSRSCTEGFLDPREMGVKIPFRSLQRPDIQGYYRLCESYNDADGEPLDIMPSESSYSTGLCPRPFALDKTLSTWAKRGWTLQEEMCSRRILYFGRERLYYVCRECSFAISEDSCGDMHLLSLFIISDHTWYRFMRTARSTDETERVLIQRDIHDDSEDVTHEEDTEWVAPDDCGISTYTAEKHELSLGVLECWHGSTLAVCSRSLTDRQDLFPSIAGFAESCAAILNDTYLAGMWKSFIHFGLIWRVMQPPAGTLKSALATKASSPDRFVAPSWSWASQERPIRYCAKVRVAKPGMSSSRRRRLSRPDVIQDETEPDEGILRRNIQNRSILEAAMACFNELRSMVTTKDYLIATESTNTFGRLTGASIKLLAKVIPLEPEIFLTYPGADRRLFQESPPLYGHKGHLYPDWDFAGTGLDCYDGLLLLLTAVCCLETSQAYKDMFEPGSTFKAVPLTTLTMDITMASSSILPEQIRADIIEWELSFCMKNQGLWKHQRINKEQPYSNLIWVRMIAHCIPLSYTINMSTNPGTPLPNPLPLIHINGLPGVGKLTTARALQFLLHSHSPSPHQLLSARLVDNHLLIDPADAVLQRTEPGYQALRRALRAAVLNPIAENPATHGHVYIFTDCQSDDPLGAATCAEFLSAAQRRGCGLVSVVLSCEEGVHVERVGAADRVARGGKLVDVTLLKGIRETTVIHRFTEEDVLGGTLEMDVTRSSPEEAAARIMQHVLDTHPELKTIIA</sequence>
<organism evidence="2 3">
    <name type="scientific">Apiospora arundinis</name>
    <dbReference type="NCBI Taxonomy" id="335852"/>
    <lineage>
        <taxon>Eukaryota</taxon>
        <taxon>Fungi</taxon>
        <taxon>Dikarya</taxon>
        <taxon>Ascomycota</taxon>
        <taxon>Pezizomycotina</taxon>
        <taxon>Sordariomycetes</taxon>
        <taxon>Xylariomycetidae</taxon>
        <taxon>Amphisphaeriales</taxon>
        <taxon>Apiosporaceae</taxon>
        <taxon>Apiospora</taxon>
    </lineage>
</organism>
<evidence type="ECO:0000313" key="3">
    <source>
        <dbReference type="Proteomes" id="UP001390339"/>
    </source>
</evidence>
<dbReference type="PANTHER" id="PTHR33112:SF16">
    <property type="entry name" value="HETEROKARYON INCOMPATIBILITY DOMAIN-CONTAINING PROTEIN"/>
    <property type="match status" value="1"/>
</dbReference>
<reference evidence="2 3" key="1">
    <citation type="journal article" date="2024" name="IMA Fungus">
        <title>Apiospora arundinis, a panoply of carbohydrate-active enzymes and secondary metabolites.</title>
        <authorList>
            <person name="Sorensen T."/>
            <person name="Petersen C."/>
            <person name="Muurmann A.T."/>
            <person name="Christiansen J.V."/>
            <person name="Brundto M.L."/>
            <person name="Overgaard C.K."/>
            <person name="Boysen A.T."/>
            <person name="Wollenberg R.D."/>
            <person name="Larsen T.O."/>
            <person name="Sorensen J.L."/>
            <person name="Nielsen K.L."/>
            <person name="Sondergaard T.E."/>
        </authorList>
    </citation>
    <scope>NUCLEOTIDE SEQUENCE [LARGE SCALE GENOMIC DNA]</scope>
    <source>
        <strain evidence="2 3">AAU 773</strain>
    </source>
</reference>
<dbReference type="InterPro" id="IPR010730">
    <property type="entry name" value="HET"/>
</dbReference>
<dbReference type="PANTHER" id="PTHR33112">
    <property type="entry name" value="DOMAIN PROTEIN, PUTATIVE-RELATED"/>
    <property type="match status" value="1"/>
</dbReference>
<proteinExistence type="predicted"/>
<keyword evidence="3" id="KW-1185">Reference proteome</keyword>
<evidence type="ECO:0000313" key="2">
    <source>
        <dbReference type="EMBL" id="KAK8848765.1"/>
    </source>
</evidence>
<dbReference type="InterPro" id="IPR027417">
    <property type="entry name" value="P-loop_NTPase"/>
</dbReference>
<dbReference type="Pfam" id="PF06985">
    <property type="entry name" value="HET"/>
    <property type="match status" value="1"/>
</dbReference>
<dbReference type="SUPFAM" id="SSF52540">
    <property type="entry name" value="P-loop containing nucleoside triphosphate hydrolases"/>
    <property type="match status" value="1"/>
</dbReference>
<dbReference type="Proteomes" id="UP001390339">
    <property type="component" value="Unassembled WGS sequence"/>
</dbReference>
<name>A0ABR2HKW2_9PEZI</name>